<evidence type="ECO:0000313" key="2">
    <source>
        <dbReference type="EMBL" id="OWK36234.1"/>
    </source>
</evidence>
<dbReference type="AlphaFoldDB" id="A0A225D999"/>
<proteinExistence type="predicted"/>
<feature type="transmembrane region" description="Helical" evidence="1">
    <location>
        <begin position="285"/>
        <end position="304"/>
    </location>
</feature>
<feature type="transmembrane region" description="Helical" evidence="1">
    <location>
        <begin position="383"/>
        <end position="402"/>
    </location>
</feature>
<evidence type="ECO:0000313" key="3">
    <source>
        <dbReference type="Proteomes" id="UP000214646"/>
    </source>
</evidence>
<name>A0A225D999_9BACT</name>
<feature type="transmembrane region" description="Helical" evidence="1">
    <location>
        <begin position="246"/>
        <end position="273"/>
    </location>
</feature>
<evidence type="ECO:0000256" key="1">
    <source>
        <dbReference type="SAM" id="Phobius"/>
    </source>
</evidence>
<dbReference type="EMBL" id="NIDE01000017">
    <property type="protein sequence ID" value="OWK36234.1"/>
    <property type="molecule type" value="Genomic_DNA"/>
</dbReference>
<feature type="transmembrane region" description="Helical" evidence="1">
    <location>
        <begin position="136"/>
        <end position="159"/>
    </location>
</feature>
<feature type="transmembrane region" description="Helical" evidence="1">
    <location>
        <begin position="60"/>
        <end position="78"/>
    </location>
</feature>
<dbReference type="Proteomes" id="UP000214646">
    <property type="component" value="Unassembled WGS sequence"/>
</dbReference>
<feature type="transmembrane region" description="Helical" evidence="1">
    <location>
        <begin position="171"/>
        <end position="191"/>
    </location>
</feature>
<keyword evidence="1" id="KW-0472">Membrane</keyword>
<gene>
    <name evidence="2" type="ORF">FRUB_08797</name>
</gene>
<keyword evidence="3" id="KW-1185">Reference proteome</keyword>
<feature type="transmembrane region" description="Helical" evidence="1">
    <location>
        <begin position="414"/>
        <end position="435"/>
    </location>
</feature>
<feature type="transmembrane region" description="Helical" evidence="1">
    <location>
        <begin position="447"/>
        <end position="465"/>
    </location>
</feature>
<dbReference type="RefSeq" id="WP_088259275.1">
    <property type="nucleotide sequence ID" value="NZ_NIDE01000017.1"/>
</dbReference>
<dbReference type="OrthoDB" id="251424at2"/>
<feature type="transmembrane region" description="Helical" evidence="1">
    <location>
        <begin position="203"/>
        <end position="226"/>
    </location>
</feature>
<accession>A0A225D999</accession>
<keyword evidence="1" id="KW-0812">Transmembrane</keyword>
<reference evidence="3" key="1">
    <citation type="submission" date="2017-06" db="EMBL/GenBank/DDBJ databases">
        <title>Genome analysis of Fimbriiglobus ruber SP5, the first member of the order Planctomycetales with confirmed chitinolytic capability.</title>
        <authorList>
            <person name="Ravin N.V."/>
            <person name="Rakitin A.L."/>
            <person name="Ivanova A.A."/>
            <person name="Beletsky A.V."/>
            <person name="Kulichevskaya I.S."/>
            <person name="Mardanov A.V."/>
            <person name="Dedysh S.N."/>
        </authorList>
    </citation>
    <scope>NUCLEOTIDE SEQUENCE [LARGE SCALE GENOMIC DNA]</scope>
    <source>
        <strain evidence="3">SP5</strain>
    </source>
</reference>
<keyword evidence="1" id="KW-1133">Transmembrane helix</keyword>
<sequence length="815" mass="91055">MFHTDSPVVAAPTPVSPAVAAPTPVVAAPTPQPVSALSSLPAAAPAASVPAAGPKWYTDLLLQAVTLLVTVGTLVAGLRLDKADFHAPFAYEYDALLILPFVKTTIDRGSHWRNERLGAPGIQELHDFPVVDHLHLAIIWLLSWIFPDPVVVFNVFHLLTYPLTAAAALFVFRRFGLSAPAAVAGAVLYAFQPYHYLRGQMHYFLAAYYVIPFTLMIVLWICRGRLPFFRLDDAGRYRRALWSGDAAWAVVIGIATASAGAYYAFFACVVLVAAGIYGWAAVRTWRVMASAWAVIGVIVAGGIANHGPSFVYQYEYGQNSRPHVRFAEDAERYGLRIAQLVLPVAQHNPVGINEFVAFDPAAVRAMYQAPQLKELNEADWDPLGLIGAVGYMILLLAVLIPARRAWPLGPLTALTVFLTLFGTTGGFGAVFNLLISSQVRCYNRVSIYIAFLALFASCWLVDRFFDGQTGILRRLRWPAFAALTLLGIWDQTNDQWFPDIRILKPGDFSVVTLRDQTAKKYWADQAFFEQIEQLQPDGMVFTYPFVEYPESAPYYETGATDKTESYEQALGYLHTRHLRWSFGAMKGREVDNWQREVCGLVGGQTPHAERFLERITLAGFEGLLVDSRGIHPHRFAVLKQRIEQTLGHGATRFFHPGRKLYFFDLRGYRDTLRQNYGTARFDAMAKAELEAFTVLWLKGFASYEPIGHEAKSHWCGRTGQLIFLNRSDEPIEFELRMTFRTTYKGKAALRIRGGVWSDDLEIGPGKKPPRPEYAKRIVVPPGRHAVSFLCTPAVSVMPNDSRDEVFTVLDFQMVK</sequence>
<organism evidence="2 3">
    <name type="scientific">Fimbriiglobus ruber</name>
    <dbReference type="NCBI Taxonomy" id="1908690"/>
    <lineage>
        <taxon>Bacteria</taxon>
        <taxon>Pseudomonadati</taxon>
        <taxon>Planctomycetota</taxon>
        <taxon>Planctomycetia</taxon>
        <taxon>Gemmatales</taxon>
        <taxon>Gemmataceae</taxon>
        <taxon>Fimbriiglobus</taxon>
    </lineage>
</organism>
<comment type="caution">
    <text evidence="2">The sequence shown here is derived from an EMBL/GenBank/DDBJ whole genome shotgun (WGS) entry which is preliminary data.</text>
</comment>
<protein>
    <submittedName>
        <fullName evidence="2">Integral membrane protein</fullName>
    </submittedName>
</protein>